<gene>
    <name evidence="2" type="ORF">FGG15_15090</name>
</gene>
<name>A0ABY2WLU2_9FLAO</name>
<evidence type="ECO:0008006" key="4">
    <source>
        <dbReference type="Google" id="ProtNLM"/>
    </source>
</evidence>
<dbReference type="EMBL" id="VCNI01000002">
    <property type="protein sequence ID" value="TMU55491.1"/>
    <property type="molecule type" value="Genomic_DNA"/>
</dbReference>
<keyword evidence="1" id="KW-1133">Transmembrane helix</keyword>
<evidence type="ECO:0000256" key="1">
    <source>
        <dbReference type="SAM" id="Phobius"/>
    </source>
</evidence>
<keyword evidence="1" id="KW-0472">Membrane</keyword>
<organism evidence="2 3">
    <name type="scientific">Flagellimonas algicola</name>
    <dbReference type="NCBI Taxonomy" id="2583815"/>
    <lineage>
        <taxon>Bacteria</taxon>
        <taxon>Pseudomonadati</taxon>
        <taxon>Bacteroidota</taxon>
        <taxon>Flavobacteriia</taxon>
        <taxon>Flavobacteriales</taxon>
        <taxon>Flavobacteriaceae</taxon>
        <taxon>Flagellimonas</taxon>
    </lineage>
</organism>
<reference evidence="2 3" key="1">
    <citation type="submission" date="2019-05" db="EMBL/GenBank/DDBJ databases">
        <title>Flagellimonas sp. AsT0115, sp. nov., isolated from a marine red algae, Asparagopsis taxiformis.</title>
        <authorList>
            <person name="Kim J."/>
            <person name="Jeong S.E."/>
            <person name="Jeon C.O."/>
        </authorList>
    </citation>
    <scope>NUCLEOTIDE SEQUENCE [LARGE SCALE GENOMIC DNA]</scope>
    <source>
        <strain evidence="2 3">AsT0115</strain>
    </source>
</reference>
<feature type="transmembrane region" description="Helical" evidence="1">
    <location>
        <begin position="30"/>
        <end position="48"/>
    </location>
</feature>
<keyword evidence="3" id="KW-1185">Reference proteome</keyword>
<dbReference type="RefSeq" id="WP_138837688.1">
    <property type="nucleotide sequence ID" value="NZ_VCNI01000002.1"/>
</dbReference>
<comment type="caution">
    <text evidence="2">The sequence shown here is derived from an EMBL/GenBank/DDBJ whole genome shotgun (WGS) entry which is preliminary data.</text>
</comment>
<keyword evidence="1" id="KW-0812">Transmembrane</keyword>
<evidence type="ECO:0000313" key="3">
    <source>
        <dbReference type="Proteomes" id="UP000751614"/>
    </source>
</evidence>
<feature type="transmembrane region" description="Helical" evidence="1">
    <location>
        <begin position="55"/>
        <end position="72"/>
    </location>
</feature>
<accession>A0ABY2WLU2</accession>
<protein>
    <recommendedName>
        <fullName evidence="4">DUF3953 domain-containing protein</fullName>
    </recommendedName>
</protein>
<proteinExistence type="predicted"/>
<sequence length="73" mass="7858">MRNKNTYIHLTIIVLLNSCTEGEPEGVSFAFTVVLGIIFVIAAFRTMFTEGDNKIASGIVGIICLIASLLILA</sequence>
<dbReference type="Proteomes" id="UP000751614">
    <property type="component" value="Unassembled WGS sequence"/>
</dbReference>
<evidence type="ECO:0000313" key="2">
    <source>
        <dbReference type="EMBL" id="TMU55491.1"/>
    </source>
</evidence>